<evidence type="ECO:0000313" key="3">
    <source>
        <dbReference type="EMBL" id="PRW64548.1"/>
    </source>
</evidence>
<organism evidence="3 4">
    <name type="scientific">Actinopolyspora mortivallis</name>
    <dbReference type="NCBI Taxonomy" id="33906"/>
    <lineage>
        <taxon>Bacteria</taxon>
        <taxon>Bacillati</taxon>
        <taxon>Actinomycetota</taxon>
        <taxon>Actinomycetes</taxon>
        <taxon>Actinopolysporales</taxon>
        <taxon>Actinopolysporaceae</taxon>
        <taxon>Actinopolyspora</taxon>
    </lineage>
</organism>
<dbReference type="Pfam" id="PF00436">
    <property type="entry name" value="SSB"/>
    <property type="match status" value="1"/>
</dbReference>
<dbReference type="CDD" id="cd04496">
    <property type="entry name" value="SSB_OBF"/>
    <property type="match status" value="1"/>
</dbReference>
<dbReference type="GO" id="GO:0003697">
    <property type="term" value="F:single-stranded DNA binding"/>
    <property type="evidence" value="ECO:0007669"/>
    <property type="project" value="InterPro"/>
</dbReference>
<accession>A0A2T0GZL0</accession>
<dbReference type="InParanoid" id="A0A2T0GZL0"/>
<comment type="caution">
    <text evidence="3">The sequence shown here is derived from an EMBL/GenBank/DDBJ whole genome shotgun (WGS) entry which is preliminary data.</text>
</comment>
<dbReference type="Proteomes" id="UP000239352">
    <property type="component" value="Unassembled WGS sequence"/>
</dbReference>
<dbReference type="AlphaFoldDB" id="A0A2T0GZL0"/>
<evidence type="ECO:0000256" key="2">
    <source>
        <dbReference type="PROSITE-ProRule" id="PRU00252"/>
    </source>
</evidence>
<proteinExistence type="predicted"/>
<keyword evidence="1 2" id="KW-0238">DNA-binding</keyword>
<dbReference type="SUPFAM" id="SSF50249">
    <property type="entry name" value="Nucleic acid-binding proteins"/>
    <property type="match status" value="1"/>
</dbReference>
<keyword evidence="4" id="KW-1185">Reference proteome</keyword>
<evidence type="ECO:0000313" key="4">
    <source>
        <dbReference type="Proteomes" id="UP000239352"/>
    </source>
</evidence>
<dbReference type="EMBL" id="PVSR01000003">
    <property type="protein sequence ID" value="PRW64548.1"/>
    <property type="molecule type" value="Genomic_DNA"/>
</dbReference>
<protein>
    <submittedName>
        <fullName evidence="3">Single-stranded DNA-binding protein</fullName>
    </submittedName>
</protein>
<gene>
    <name evidence="3" type="ORF">CEP50_04110</name>
</gene>
<sequence>MELVYETTVTLVGEVLSVPKSRETRSGNQVVSFRMVSIARRFDRTNRRWVDGDRVYATVHCRKELAQGVLSSLDRKDPVVVTGKLRTREYEVEGQRRVTAEVEASAVGLDVLYDIRAGEDSTETSNTQTSNEEEALPYHLRAVNIVGSGTDERTPRPVGA</sequence>
<dbReference type="InterPro" id="IPR000424">
    <property type="entry name" value="Primosome_PriB/ssb"/>
</dbReference>
<evidence type="ECO:0000256" key="1">
    <source>
        <dbReference type="ARBA" id="ARBA00023125"/>
    </source>
</evidence>
<name>A0A2T0GZL0_ACTMO</name>
<dbReference type="PROSITE" id="PS50935">
    <property type="entry name" value="SSB"/>
    <property type="match status" value="1"/>
</dbReference>
<dbReference type="STRING" id="1050202.GCA_000384035_02565"/>
<dbReference type="Gene3D" id="2.40.50.140">
    <property type="entry name" value="Nucleic acid-binding proteins"/>
    <property type="match status" value="1"/>
</dbReference>
<dbReference type="InterPro" id="IPR012340">
    <property type="entry name" value="NA-bd_OB-fold"/>
</dbReference>
<reference evidence="3 4" key="1">
    <citation type="submission" date="2018-03" db="EMBL/GenBank/DDBJ databases">
        <title>Actinopolyspora mortivallis from Sahara, screening for active biomolecules.</title>
        <authorList>
            <person name="Selama O."/>
            <person name="Wellington E.M.H."/>
            <person name="Hacene H."/>
        </authorList>
    </citation>
    <scope>NUCLEOTIDE SEQUENCE [LARGE SCALE GENOMIC DNA]</scope>
    <source>
        <strain evidence="3 4">M5A</strain>
    </source>
</reference>